<dbReference type="STRING" id="1848.SAMN05443637_110185"/>
<feature type="domain" description="AB hydrolase-1" evidence="2">
    <location>
        <begin position="51"/>
        <end position="318"/>
    </location>
</feature>
<dbReference type="AlphaFoldDB" id="A0A1M6UN13"/>
<evidence type="ECO:0000313" key="4">
    <source>
        <dbReference type="Proteomes" id="UP000184363"/>
    </source>
</evidence>
<feature type="chain" id="PRO_5012432384" evidence="1">
    <location>
        <begin position="25"/>
        <end position="324"/>
    </location>
</feature>
<dbReference type="EMBL" id="FRAP01000010">
    <property type="protein sequence ID" value="SHK70523.1"/>
    <property type="molecule type" value="Genomic_DNA"/>
</dbReference>
<name>A0A1M6UN13_PSETH</name>
<keyword evidence="4" id="KW-1185">Reference proteome</keyword>
<dbReference type="Gene3D" id="3.40.50.1820">
    <property type="entry name" value="alpha/beta hydrolase"/>
    <property type="match status" value="1"/>
</dbReference>
<dbReference type="PANTHER" id="PTHR37017:SF11">
    <property type="entry name" value="ESTERASE_LIPASE_THIOESTERASE DOMAIN-CONTAINING PROTEIN"/>
    <property type="match status" value="1"/>
</dbReference>
<keyword evidence="3" id="KW-0378">Hydrolase</keyword>
<feature type="signal peptide" evidence="1">
    <location>
        <begin position="1"/>
        <end position="24"/>
    </location>
</feature>
<dbReference type="InterPro" id="IPR000073">
    <property type="entry name" value="AB_hydrolase_1"/>
</dbReference>
<protein>
    <submittedName>
        <fullName evidence="3">Alpha/beta hydrolase family protein</fullName>
    </submittedName>
</protein>
<gene>
    <name evidence="3" type="ORF">SAMN05443637_110185</name>
</gene>
<reference evidence="3" key="1">
    <citation type="submission" date="2016-11" db="EMBL/GenBank/DDBJ databases">
        <authorList>
            <person name="Jaros S."/>
            <person name="Januszkiewicz K."/>
            <person name="Wedrychowicz H."/>
        </authorList>
    </citation>
    <scope>NUCLEOTIDE SEQUENCE [LARGE SCALE GENOMIC DNA]</scope>
    <source>
        <strain evidence="3">DSM 43832</strain>
    </source>
</reference>
<keyword evidence="1" id="KW-0732">Signal</keyword>
<dbReference type="InterPro" id="IPR029058">
    <property type="entry name" value="AB_hydrolase_fold"/>
</dbReference>
<dbReference type="Pfam" id="PF12697">
    <property type="entry name" value="Abhydrolase_6"/>
    <property type="match status" value="1"/>
</dbReference>
<dbReference type="RefSeq" id="WP_234997267.1">
    <property type="nucleotide sequence ID" value="NZ_CALGVN010000048.1"/>
</dbReference>
<evidence type="ECO:0000313" key="3">
    <source>
        <dbReference type="EMBL" id="SHK70523.1"/>
    </source>
</evidence>
<dbReference type="PROSITE" id="PS51257">
    <property type="entry name" value="PROKAR_LIPOPROTEIN"/>
    <property type="match status" value="1"/>
</dbReference>
<dbReference type="GO" id="GO:0016787">
    <property type="term" value="F:hydrolase activity"/>
    <property type="evidence" value="ECO:0007669"/>
    <property type="project" value="UniProtKB-KW"/>
</dbReference>
<evidence type="ECO:0000256" key="1">
    <source>
        <dbReference type="SAM" id="SignalP"/>
    </source>
</evidence>
<dbReference type="Proteomes" id="UP000184363">
    <property type="component" value="Unassembled WGS sequence"/>
</dbReference>
<organism evidence="3 4">
    <name type="scientific">Pseudonocardia thermophila</name>
    <dbReference type="NCBI Taxonomy" id="1848"/>
    <lineage>
        <taxon>Bacteria</taxon>
        <taxon>Bacillati</taxon>
        <taxon>Actinomycetota</taxon>
        <taxon>Actinomycetes</taxon>
        <taxon>Pseudonocardiales</taxon>
        <taxon>Pseudonocardiaceae</taxon>
        <taxon>Pseudonocardia</taxon>
    </lineage>
</organism>
<dbReference type="InterPro" id="IPR052897">
    <property type="entry name" value="Sec-Metab_Biosynth_Hydrolase"/>
</dbReference>
<dbReference type="PANTHER" id="PTHR37017">
    <property type="entry name" value="AB HYDROLASE-1 DOMAIN-CONTAINING PROTEIN-RELATED"/>
    <property type="match status" value="1"/>
</dbReference>
<evidence type="ECO:0000259" key="2">
    <source>
        <dbReference type="Pfam" id="PF12697"/>
    </source>
</evidence>
<accession>A0A1M6UN13</accession>
<dbReference type="SUPFAM" id="SSF53474">
    <property type="entry name" value="alpha/beta-Hydrolases"/>
    <property type="match status" value="1"/>
</dbReference>
<sequence length="324" mass="33907">MSRTVPRRTVLAAFGALPLAAACAASPVQEGDRVPGTASTAAPTDAAPTDFVLVHGAWHGSAHWAPVAAELVARGHRALAVDLPGHGVVARFPRAYLTGDAAGLSTEPSPIADVTLDVAADAVVEALRGLREGRRIVLVAHSMGGAVATAAVERAPELVDHLVYVTAFVPTKLGSAFAYLSLPEAKTALGGGLYLGDPAAIGAVRINPRSTDPTYLEELRAAYYTDVTTEAFLPFALALTPDQPVSFLATEVGATAERWGSVPRTYVRCTEDRALPIALQDVLIRDADELTPANRFRQVTLPTGHSPFASRPAELAAVLAEVDR</sequence>
<proteinExistence type="predicted"/>